<accession>A0A2V3J1N9</accession>
<dbReference type="Proteomes" id="UP000247409">
    <property type="component" value="Unassembled WGS sequence"/>
</dbReference>
<evidence type="ECO:0000313" key="2">
    <source>
        <dbReference type="Proteomes" id="UP000247409"/>
    </source>
</evidence>
<gene>
    <name evidence="1" type="ORF">BWQ96_01997</name>
</gene>
<name>A0A2V3J1N9_9FLOR</name>
<reference evidence="1 2" key="1">
    <citation type="journal article" date="2018" name="Mol. Biol. Evol.">
        <title>Analysis of the draft genome of the red seaweed Gracilariopsis chorda provides insights into genome size evolution in Rhodophyta.</title>
        <authorList>
            <person name="Lee J."/>
            <person name="Yang E.C."/>
            <person name="Graf L."/>
            <person name="Yang J.H."/>
            <person name="Qiu H."/>
            <person name="Zel Zion U."/>
            <person name="Chan C.X."/>
            <person name="Stephens T.G."/>
            <person name="Weber A.P.M."/>
            <person name="Boo G.H."/>
            <person name="Boo S.M."/>
            <person name="Kim K.M."/>
            <person name="Shin Y."/>
            <person name="Jung M."/>
            <person name="Lee S.J."/>
            <person name="Yim H.S."/>
            <person name="Lee J.H."/>
            <person name="Bhattacharya D."/>
            <person name="Yoon H.S."/>
        </authorList>
    </citation>
    <scope>NUCLEOTIDE SEQUENCE [LARGE SCALE GENOMIC DNA]</scope>
    <source>
        <strain evidence="1 2">SKKU-2015</strain>
        <tissue evidence="1">Whole body</tissue>
    </source>
</reference>
<protein>
    <submittedName>
        <fullName evidence="1">Uncharacterized protein</fullName>
    </submittedName>
</protein>
<evidence type="ECO:0000313" key="1">
    <source>
        <dbReference type="EMBL" id="PXF48308.1"/>
    </source>
</evidence>
<dbReference type="PANTHER" id="PTHR37067:SF3">
    <property type="entry name" value="PX DOMAIN-CONTAINING PROTEIN"/>
    <property type="match status" value="1"/>
</dbReference>
<organism evidence="1 2">
    <name type="scientific">Gracilariopsis chorda</name>
    <dbReference type="NCBI Taxonomy" id="448386"/>
    <lineage>
        <taxon>Eukaryota</taxon>
        <taxon>Rhodophyta</taxon>
        <taxon>Florideophyceae</taxon>
        <taxon>Rhodymeniophycidae</taxon>
        <taxon>Gracilariales</taxon>
        <taxon>Gracilariaceae</taxon>
        <taxon>Gracilariopsis</taxon>
    </lineage>
</organism>
<keyword evidence="2" id="KW-1185">Reference proteome</keyword>
<sequence length="260" mass="29722">MLISEQNSHFRALCDDLRTMGDIKGPLYGMEMLTTVTEIDVAVQSGNYVVDATVVRNFLMYISSQVLNDFNSLSETAKGEVVTTLAYLFLSAYLKLSALAVERDPRNAASEARIPPTLPQNLSKLRPREFFSIVNSHRSRLFCTRIQDKINDIEAAFVDFKDTMRRDSAVQQHLSDLYDEVLRGGNLFQQSWQYFMPKFRKLRDFCGGLATVFPRTATVESDFSVIQWEKDDNRQNLTDAALEGNVQSKQYDLLELPRYT</sequence>
<dbReference type="AlphaFoldDB" id="A0A2V3J1N9"/>
<dbReference type="EMBL" id="NBIV01000015">
    <property type="protein sequence ID" value="PXF48308.1"/>
    <property type="molecule type" value="Genomic_DNA"/>
</dbReference>
<dbReference type="PANTHER" id="PTHR37067">
    <property type="entry name" value="PX DOMAIN-CONTAINING PROTEIN"/>
    <property type="match status" value="1"/>
</dbReference>
<dbReference type="OrthoDB" id="167947at2759"/>
<proteinExistence type="predicted"/>
<comment type="caution">
    <text evidence="1">The sequence shown here is derived from an EMBL/GenBank/DDBJ whole genome shotgun (WGS) entry which is preliminary data.</text>
</comment>